<dbReference type="WBParaSite" id="PEQ_0000819001-mRNA-1">
    <property type="protein sequence ID" value="PEQ_0000819001-mRNA-1"/>
    <property type="gene ID" value="PEQ_0000819001"/>
</dbReference>
<evidence type="ECO:0000313" key="4">
    <source>
        <dbReference type="WBParaSite" id="PEQ_0000819001-mRNA-1"/>
    </source>
</evidence>
<accession>A0A914S1J7</accession>
<dbReference type="Pfam" id="PF01846">
    <property type="entry name" value="FF"/>
    <property type="match status" value="1"/>
</dbReference>
<dbReference type="SMART" id="SM00441">
    <property type="entry name" value="FF"/>
    <property type="match status" value="1"/>
</dbReference>
<feature type="domain" description="FF" evidence="2">
    <location>
        <begin position="61"/>
        <end position="115"/>
    </location>
</feature>
<proteinExistence type="predicted"/>
<dbReference type="InterPro" id="IPR002713">
    <property type="entry name" value="FF_domain"/>
</dbReference>
<evidence type="ECO:0000259" key="2">
    <source>
        <dbReference type="SMART" id="SM00441"/>
    </source>
</evidence>
<sequence length="305" mass="34097">LQDLNVTVELDTTFDQLCKWVSSDDRGKSVDAGNMKLCYNSFMEKAEAKEKEQEREQARKRRRHETAFRTVLRNLVPPVEPNSQWDIIRPKIENEDAFLAVESEELRRKFFNVGSPHLLCLVLGNEKGGKSGDNLRLILVTASFRLFSSRGLGYSVHAKKSGILFGMSKATICGLFQDYIQNLAEACGHHHGTGKKKKKDKKKRKKDDRDSDSDAENRPKKSKKKHHHSDGSDDEKGLVCWYSNFLASLLLALSLFDAINNAVALLLFSANAVEQNSVVVGVHPILKHSSASKRKGGESGAERCG</sequence>
<feature type="compositionally biased region" description="Basic residues" evidence="1">
    <location>
        <begin position="189"/>
        <end position="206"/>
    </location>
</feature>
<protein>
    <submittedName>
        <fullName evidence="4">FF domain-containing protein</fullName>
    </submittedName>
</protein>
<dbReference type="Pfam" id="PF25432">
    <property type="entry name" value="FF_PRPF40A"/>
    <property type="match status" value="1"/>
</dbReference>
<dbReference type="Gene3D" id="1.10.10.440">
    <property type="entry name" value="FF domain"/>
    <property type="match status" value="1"/>
</dbReference>
<reference evidence="4" key="1">
    <citation type="submission" date="2022-11" db="UniProtKB">
        <authorList>
            <consortium name="WormBaseParasite"/>
        </authorList>
    </citation>
    <scope>IDENTIFICATION</scope>
</reference>
<organism evidence="3 4">
    <name type="scientific">Parascaris equorum</name>
    <name type="common">Equine roundworm</name>
    <dbReference type="NCBI Taxonomy" id="6256"/>
    <lineage>
        <taxon>Eukaryota</taxon>
        <taxon>Metazoa</taxon>
        <taxon>Ecdysozoa</taxon>
        <taxon>Nematoda</taxon>
        <taxon>Chromadorea</taxon>
        <taxon>Rhabditida</taxon>
        <taxon>Spirurina</taxon>
        <taxon>Ascaridomorpha</taxon>
        <taxon>Ascaridoidea</taxon>
        <taxon>Ascarididae</taxon>
        <taxon>Parascaris</taxon>
    </lineage>
</organism>
<keyword evidence="3" id="KW-1185">Reference proteome</keyword>
<dbReference type="Proteomes" id="UP000887564">
    <property type="component" value="Unplaced"/>
</dbReference>
<evidence type="ECO:0000256" key="1">
    <source>
        <dbReference type="SAM" id="MobiDB-lite"/>
    </source>
</evidence>
<feature type="region of interest" description="Disordered" evidence="1">
    <location>
        <begin position="189"/>
        <end position="234"/>
    </location>
</feature>
<evidence type="ECO:0000313" key="3">
    <source>
        <dbReference type="Proteomes" id="UP000887564"/>
    </source>
</evidence>
<dbReference type="AlphaFoldDB" id="A0A914S1J7"/>
<name>A0A914S1J7_PAREQ</name>
<dbReference type="InterPro" id="IPR036517">
    <property type="entry name" value="FF_domain_sf"/>
</dbReference>
<dbReference type="SUPFAM" id="SSF81698">
    <property type="entry name" value="FF domain"/>
    <property type="match status" value="1"/>
</dbReference>